<name>A0A7M4DEK9_9MICO</name>
<dbReference type="SUPFAM" id="SSF53187">
    <property type="entry name" value="Zn-dependent exopeptidases"/>
    <property type="match status" value="1"/>
</dbReference>
<gene>
    <name evidence="1" type="ORF">HALOF300_00549</name>
</gene>
<dbReference type="Proteomes" id="UP000419743">
    <property type="component" value="Unassembled WGS sequence"/>
</dbReference>
<accession>A0A7M4DEK9</accession>
<organism evidence="1 2">
    <name type="scientific">Occultella aeris</name>
    <dbReference type="NCBI Taxonomy" id="2761496"/>
    <lineage>
        <taxon>Bacteria</taxon>
        <taxon>Bacillati</taxon>
        <taxon>Actinomycetota</taxon>
        <taxon>Actinomycetes</taxon>
        <taxon>Micrococcales</taxon>
        <taxon>Ruaniaceae</taxon>
        <taxon>Occultella</taxon>
    </lineage>
</organism>
<sequence length="235" mass="24951">MGTMDHGDRSTQVKAVSVARHHIFDLKYRLGDLRHSAIREAMVVRVRPSALLVLAPHSVTHHRGGREKAAEFWTGAVAESVAEAFGGSLISAIGSREEAETAASDDAFNELARHVVAATGARWVVDIHGLAARHQVDINIGTAGCRGDNNVTRSVQSLERTFDVSVDTPFDGSSGLSRSLADSTGVRGVQLELGTRLRRDAVTSADLNALVDGLALLVADGRSADSALAMPPRGW</sequence>
<dbReference type="EMBL" id="CACRYJ010000008">
    <property type="protein sequence ID" value="VZO35352.1"/>
    <property type="molecule type" value="Genomic_DNA"/>
</dbReference>
<dbReference type="Gene3D" id="3.40.630.40">
    <property type="entry name" value="Zn-dependent exopeptidases"/>
    <property type="match status" value="1"/>
</dbReference>
<reference evidence="1 2" key="1">
    <citation type="submission" date="2019-11" db="EMBL/GenBank/DDBJ databases">
        <authorList>
            <person name="Criscuolo A."/>
        </authorList>
    </citation>
    <scope>NUCLEOTIDE SEQUENCE [LARGE SCALE GENOMIC DNA]</scope>
    <source>
        <strain evidence="1">CIP111667</strain>
    </source>
</reference>
<proteinExistence type="predicted"/>
<keyword evidence="2" id="KW-1185">Reference proteome</keyword>
<dbReference type="AlphaFoldDB" id="A0A7M4DEK9"/>
<evidence type="ECO:0000313" key="2">
    <source>
        <dbReference type="Proteomes" id="UP000419743"/>
    </source>
</evidence>
<protein>
    <recommendedName>
        <fullName evidence="3">N-formylglutamate amidohydrolase</fullName>
    </recommendedName>
</protein>
<evidence type="ECO:0000313" key="1">
    <source>
        <dbReference type="EMBL" id="VZO35352.1"/>
    </source>
</evidence>
<comment type="caution">
    <text evidence="1">The sequence shown here is derived from an EMBL/GenBank/DDBJ whole genome shotgun (WGS) entry which is preliminary data.</text>
</comment>
<evidence type="ECO:0008006" key="3">
    <source>
        <dbReference type="Google" id="ProtNLM"/>
    </source>
</evidence>